<evidence type="ECO:0000313" key="7">
    <source>
        <dbReference type="Proteomes" id="UP000234271"/>
    </source>
</evidence>
<dbReference type="InterPro" id="IPR001501">
    <property type="entry name" value="Ni-dep_hyd_lsu"/>
</dbReference>
<dbReference type="PANTHER" id="PTHR43485">
    <property type="entry name" value="HYDROGENASE-4 COMPONENT G"/>
    <property type="match status" value="1"/>
</dbReference>
<dbReference type="EMBL" id="CP018889">
    <property type="protein sequence ID" value="AUI68908.1"/>
    <property type="molecule type" value="Genomic_DNA"/>
</dbReference>
<sequence length="536" mass="60270">MRRFDWLAELLARFEDQTIQVGNGSKTTLQPAHLLHIPAPEWGRALAEVAQFACRFSALWVTETLPTAKDEYYGFFILSCCVEKRGDYVVFRTEIASDTPEIASITPFYPAANRVERHIQDLFGIRFIDHPDKRRWIRHQAWQEHEYPLRKAFSAQGAPPHLTPPDSDYPFLQAQGIGVYEIPVGPVHAGIIEPGHFRFQAVGEKILNLEEHLGYIHKGTEKIAEGRDPIALAKLAGRVSGDSTVAHTWAACMAMERAAQVTIPPRAQFLRAILCERERVANHLGDVGAICNDVAFSFAFYQFARLREEWQRLNVASFGHRFLMDCIIPCGVKTDLAANLIPEHKAQLHVFQQEVEELAGIIDRHTGIEDRLETTGILSLETASRLGCLGYVGRASGLTYDVRRACPYPPYDEIVVEVPVFKKGDVKARLQIRLAEIQATLTLLNQLLSFLPTGDIVGQWQIPLENAEGLGIIEGWRGEIVSYIRFGKAGLIDRFYPRDPSWLTWSALELMIRNDIVPDFPVCNKSVNGSYSGVDL</sequence>
<feature type="binding site" evidence="3">
    <location>
        <position position="221"/>
    </location>
    <ligand>
        <name>Mg(2+)</name>
        <dbReference type="ChEBI" id="CHEBI:18420"/>
    </ligand>
</feature>
<feature type="domain" description="NADH:ubiquinone oxidoreductase 30kDa subunit" evidence="4">
    <location>
        <begin position="76"/>
        <end position="157"/>
    </location>
</feature>
<evidence type="ECO:0000256" key="1">
    <source>
        <dbReference type="ARBA" id="ARBA00023002"/>
    </source>
</evidence>
<organism evidence="6 7">
    <name type="scientific">Beggiatoa leptomitoformis</name>
    <dbReference type="NCBI Taxonomy" id="288004"/>
    <lineage>
        <taxon>Bacteria</taxon>
        <taxon>Pseudomonadati</taxon>
        <taxon>Pseudomonadota</taxon>
        <taxon>Gammaproteobacteria</taxon>
        <taxon>Thiotrichales</taxon>
        <taxon>Thiotrichaceae</taxon>
        <taxon>Beggiatoa</taxon>
    </lineage>
</organism>
<dbReference type="GO" id="GO:0008137">
    <property type="term" value="F:NADH dehydrogenase (ubiquinone) activity"/>
    <property type="evidence" value="ECO:0007669"/>
    <property type="project" value="InterPro"/>
</dbReference>
<dbReference type="Pfam" id="PF00329">
    <property type="entry name" value="Complex1_30kDa"/>
    <property type="match status" value="1"/>
</dbReference>
<dbReference type="SUPFAM" id="SSF56762">
    <property type="entry name" value="HydB/Nqo4-like"/>
    <property type="match status" value="1"/>
</dbReference>
<reference evidence="7" key="1">
    <citation type="submission" date="2016-12" db="EMBL/GenBank/DDBJ databases">
        <title>Complete Genome Sequence of Beggiatoa leptomitiformis D-401.</title>
        <authorList>
            <person name="Fomenkov A."/>
            <person name="Vincze T."/>
            <person name="Grabovich M."/>
            <person name="Anton B.P."/>
            <person name="Dubinina G."/>
            <person name="Orlova M."/>
            <person name="Belousova E."/>
            <person name="Roberts R.J."/>
        </authorList>
    </citation>
    <scope>NUCLEOTIDE SEQUENCE [LARGE SCALE GENOMIC DNA]</scope>
    <source>
        <strain evidence="7">D-401</strain>
    </source>
</reference>
<feature type="domain" description="NADH-quinone oxidoreductase subunit D" evidence="5">
    <location>
        <begin position="297"/>
        <end position="457"/>
    </location>
</feature>
<evidence type="ECO:0000313" key="6">
    <source>
        <dbReference type="EMBL" id="AUI68908.1"/>
    </source>
</evidence>
<dbReference type="GO" id="GO:0016651">
    <property type="term" value="F:oxidoreductase activity, acting on NAD(P)H"/>
    <property type="evidence" value="ECO:0007669"/>
    <property type="project" value="InterPro"/>
</dbReference>
<dbReference type="PANTHER" id="PTHR43485:SF1">
    <property type="entry name" value="FORMATE HYDROGENLYASE SUBUNIT 5-RELATED"/>
    <property type="match status" value="1"/>
</dbReference>
<name>A0A2N9YEI2_9GAMM</name>
<dbReference type="RefSeq" id="WP_062154099.1">
    <property type="nucleotide sequence ID" value="NZ_CP012373.2"/>
</dbReference>
<dbReference type="GO" id="GO:0048038">
    <property type="term" value="F:quinone binding"/>
    <property type="evidence" value="ECO:0007669"/>
    <property type="project" value="InterPro"/>
</dbReference>
<dbReference type="GO" id="GO:0051287">
    <property type="term" value="F:NAD binding"/>
    <property type="evidence" value="ECO:0007669"/>
    <property type="project" value="InterPro"/>
</dbReference>
<evidence type="ECO:0000259" key="5">
    <source>
        <dbReference type="Pfam" id="PF00346"/>
    </source>
</evidence>
<keyword evidence="3" id="KW-0479">Metal-binding</keyword>
<accession>A0A2N9YEI2</accession>
<keyword evidence="7" id="KW-1185">Reference proteome</keyword>
<dbReference type="InterPro" id="IPR037232">
    <property type="entry name" value="NADH_quin_OxRdtase_su_C/D-like"/>
</dbReference>
<dbReference type="Pfam" id="PF00374">
    <property type="entry name" value="NiFeSe_Hases"/>
    <property type="match status" value="1"/>
</dbReference>
<dbReference type="Gene3D" id="3.30.460.80">
    <property type="entry name" value="NADH:ubiquinone oxidoreductase, 30kDa subunit"/>
    <property type="match status" value="1"/>
</dbReference>
<dbReference type="InterPro" id="IPR001268">
    <property type="entry name" value="NADH_UbQ_OxRdtase_30kDa_su"/>
</dbReference>
<dbReference type="Proteomes" id="UP000234271">
    <property type="component" value="Chromosome"/>
</dbReference>
<dbReference type="AlphaFoldDB" id="A0A2N9YEI2"/>
<dbReference type="SUPFAM" id="SSF143243">
    <property type="entry name" value="Nqo5-like"/>
    <property type="match status" value="1"/>
</dbReference>
<dbReference type="GO" id="GO:0016151">
    <property type="term" value="F:nickel cation binding"/>
    <property type="evidence" value="ECO:0007669"/>
    <property type="project" value="InterPro"/>
</dbReference>
<keyword evidence="1" id="KW-0560">Oxidoreductase</keyword>
<dbReference type="Pfam" id="PF00346">
    <property type="entry name" value="Complex1_49kDa"/>
    <property type="match status" value="1"/>
</dbReference>
<evidence type="ECO:0000256" key="2">
    <source>
        <dbReference type="ARBA" id="ARBA00023027"/>
    </source>
</evidence>
<evidence type="ECO:0000256" key="3">
    <source>
        <dbReference type="PIRSR" id="PIRSR601501-1"/>
    </source>
</evidence>
<dbReference type="KEGG" id="blep:AL038_14805"/>
<dbReference type="InterPro" id="IPR052197">
    <property type="entry name" value="ComplexI_49kDa-like"/>
</dbReference>
<keyword evidence="3" id="KW-0460">Magnesium</keyword>
<dbReference type="InterPro" id="IPR001135">
    <property type="entry name" value="NADH_Q_OxRdtase_suD"/>
</dbReference>
<proteinExistence type="predicted"/>
<dbReference type="STRING" id="288004.AL038_14805"/>
<gene>
    <name evidence="6" type="ORF">BLE401_09455</name>
</gene>
<dbReference type="InterPro" id="IPR029014">
    <property type="entry name" value="NiFe-Hase_large"/>
</dbReference>
<dbReference type="Gene3D" id="1.10.645.10">
    <property type="entry name" value="Cytochrome-c3 Hydrogenase, chain B"/>
    <property type="match status" value="1"/>
</dbReference>
<dbReference type="OrthoDB" id="9801496at2"/>
<keyword evidence="2" id="KW-0520">NAD</keyword>
<protein>
    <submittedName>
        <fullName evidence="6">Ni,Fe-hydrogenase III large subunit</fullName>
    </submittedName>
</protein>
<evidence type="ECO:0000259" key="4">
    <source>
        <dbReference type="Pfam" id="PF00329"/>
    </source>
</evidence>